<proteinExistence type="predicted"/>
<protein>
    <submittedName>
        <fullName evidence="1">Uncharacterized protein</fullName>
    </submittedName>
</protein>
<organism evidence="1 2">
    <name type="scientific">Candidatus Cryptobacteroides avicola</name>
    <dbReference type="NCBI Taxonomy" id="2840757"/>
    <lineage>
        <taxon>Bacteria</taxon>
        <taxon>Pseudomonadati</taxon>
        <taxon>Bacteroidota</taxon>
        <taxon>Bacteroidia</taxon>
        <taxon>Bacteroidales</taxon>
        <taxon>Candidatus Cryptobacteroides</taxon>
    </lineage>
</organism>
<dbReference type="AlphaFoldDB" id="A0A940DRC5"/>
<gene>
    <name evidence="1" type="ORF">IAB75_04600</name>
</gene>
<evidence type="ECO:0000313" key="2">
    <source>
        <dbReference type="Proteomes" id="UP000725002"/>
    </source>
</evidence>
<name>A0A940DRC5_9BACT</name>
<evidence type="ECO:0000313" key="1">
    <source>
        <dbReference type="EMBL" id="MBO8483375.1"/>
    </source>
</evidence>
<accession>A0A940DRC5</accession>
<reference evidence="1" key="2">
    <citation type="journal article" date="2021" name="PeerJ">
        <title>Extensive microbial diversity within the chicken gut microbiome revealed by metagenomics and culture.</title>
        <authorList>
            <person name="Gilroy R."/>
            <person name="Ravi A."/>
            <person name="Getino M."/>
            <person name="Pursley I."/>
            <person name="Horton D.L."/>
            <person name="Alikhan N.F."/>
            <person name="Baker D."/>
            <person name="Gharbi K."/>
            <person name="Hall N."/>
            <person name="Watson M."/>
            <person name="Adriaenssens E.M."/>
            <person name="Foster-Nyarko E."/>
            <person name="Jarju S."/>
            <person name="Secka A."/>
            <person name="Antonio M."/>
            <person name="Oren A."/>
            <person name="Chaudhuri R.R."/>
            <person name="La Ragione R."/>
            <person name="Hildebrand F."/>
            <person name="Pallen M.J."/>
        </authorList>
    </citation>
    <scope>NUCLEOTIDE SEQUENCE</scope>
    <source>
        <strain evidence="1">G3-8215</strain>
    </source>
</reference>
<dbReference type="EMBL" id="JADILV010000032">
    <property type="protein sequence ID" value="MBO8483375.1"/>
    <property type="molecule type" value="Genomic_DNA"/>
</dbReference>
<comment type="caution">
    <text evidence="1">The sequence shown here is derived from an EMBL/GenBank/DDBJ whole genome shotgun (WGS) entry which is preliminary data.</text>
</comment>
<sequence length="326" mass="37806">MNRKARQLTDYVPRYVSLYHVDYRDDLDEHEDIQEECIRSNSLEKLYEKAYEWYEEQESLNMQGYLEETRKSMEADSLAGQFEEHEDEIRDLIYDRNDSDPAKDLIRNSSVTNFFYSLGVEICGYQAGIPQRGESTAMACYKVRRALHLKKGQFDEKIEELVENAAYGGELRVYFNAMFDRLVSEDAGNDFRSIRFYGNVVVAIADSLNGSGYHVRIPLDLTLPFRRDNLFVDSQVHYSYADEVCGMANGWCDSTKWETGMAPLTGSVRKSRMAEHQEQEAAYEKAFRSGKCTFGDMNYKRHRDVRYSNGYPAGCRCPHCGTFWID</sequence>
<dbReference type="Proteomes" id="UP000725002">
    <property type="component" value="Unassembled WGS sequence"/>
</dbReference>
<reference evidence="1" key="1">
    <citation type="submission" date="2020-10" db="EMBL/GenBank/DDBJ databases">
        <authorList>
            <person name="Gilroy R."/>
        </authorList>
    </citation>
    <scope>NUCLEOTIDE SEQUENCE</scope>
    <source>
        <strain evidence="1">G3-8215</strain>
    </source>
</reference>